<reference evidence="7 8" key="1">
    <citation type="submission" date="2012-12" db="EMBL/GenBank/DDBJ databases">
        <title>Genome Assembly of Photobacterium sp. AK15.</title>
        <authorList>
            <person name="Khatri I."/>
            <person name="Vaidya B."/>
            <person name="Srinivas T.N.R."/>
            <person name="Subramanian S."/>
            <person name="Pinnaka A."/>
        </authorList>
    </citation>
    <scope>NUCLEOTIDE SEQUENCE [LARGE SCALE GENOMIC DNA]</scope>
    <source>
        <strain evidence="7 8">AK15</strain>
    </source>
</reference>
<keyword evidence="8" id="KW-1185">Reference proteome</keyword>
<dbReference type="EMBL" id="AMZO01000021">
    <property type="protein sequence ID" value="ELR65028.1"/>
    <property type="molecule type" value="Genomic_DNA"/>
</dbReference>
<feature type="domain" description="JmjC" evidence="6">
    <location>
        <begin position="98"/>
        <end position="226"/>
    </location>
</feature>
<dbReference type="Pfam" id="PF08007">
    <property type="entry name" value="JmjC_2"/>
    <property type="match status" value="1"/>
</dbReference>
<evidence type="ECO:0000256" key="3">
    <source>
        <dbReference type="ARBA" id="ARBA00022964"/>
    </source>
</evidence>
<dbReference type="GO" id="GO:0046872">
    <property type="term" value="F:metal ion binding"/>
    <property type="evidence" value="ECO:0007669"/>
    <property type="project" value="UniProtKB-KW"/>
</dbReference>
<evidence type="ECO:0000313" key="7">
    <source>
        <dbReference type="EMBL" id="ELR65028.1"/>
    </source>
</evidence>
<dbReference type="InterPro" id="IPR046799">
    <property type="entry name" value="ROXA-like_wH"/>
</dbReference>
<protein>
    <recommendedName>
        <fullName evidence="6">JmjC domain-containing protein</fullName>
    </recommendedName>
</protein>
<gene>
    <name evidence="7" type="ORF">C942_02122</name>
</gene>
<comment type="caution">
    <text evidence="7">The sequence shown here is derived from an EMBL/GenBank/DDBJ whole genome shotgun (WGS) entry which is preliminary data.</text>
</comment>
<dbReference type="PANTHER" id="PTHR13096">
    <property type="entry name" value="MINA53 MYC INDUCED NUCLEAR ANTIGEN"/>
    <property type="match status" value="1"/>
</dbReference>
<dbReference type="Pfam" id="PF20514">
    <property type="entry name" value="WHD_ROXA"/>
    <property type="match status" value="1"/>
</dbReference>
<evidence type="ECO:0000256" key="4">
    <source>
        <dbReference type="ARBA" id="ARBA00023002"/>
    </source>
</evidence>
<organism evidence="7 8">
    <name type="scientific">Photobacterium marinum</name>
    <dbReference type="NCBI Taxonomy" id="1056511"/>
    <lineage>
        <taxon>Bacteria</taxon>
        <taxon>Pseudomonadati</taxon>
        <taxon>Pseudomonadota</taxon>
        <taxon>Gammaproteobacteria</taxon>
        <taxon>Vibrionales</taxon>
        <taxon>Vibrionaceae</taxon>
        <taxon>Photobacterium</taxon>
    </lineage>
</organism>
<evidence type="ECO:0000256" key="5">
    <source>
        <dbReference type="ARBA" id="ARBA00023004"/>
    </source>
</evidence>
<dbReference type="PATRIC" id="fig|1056511.3.peg.3195"/>
<dbReference type="PROSITE" id="PS51184">
    <property type="entry name" value="JMJC"/>
    <property type="match status" value="1"/>
</dbReference>
<evidence type="ECO:0000313" key="8">
    <source>
        <dbReference type="Proteomes" id="UP000011134"/>
    </source>
</evidence>
<evidence type="ECO:0000256" key="1">
    <source>
        <dbReference type="ARBA" id="ARBA00001954"/>
    </source>
</evidence>
<evidence type="ECO:0000259" key="6">
    <source>
        <dbReference type="PROSITE" id="PS51184"/>
    </source>
</evidence>
<evidence type="ECO:0000256" key="2">
    <source>
        <dbReference type="ARBA" id="ARBA00022723"/>
    </source>
</evidence>
<dbReference type="InterPro" id="IPR039994">
    <property type="entry name" value="NO66-like"/>
</dbReference>
<dbReference type="Gene3D" id="3.40.366.30">
    <property type="entry name" value="50S ribosomal protein L16 arginine hydroxylase, Chain A, Domain 2"/>
    <property type="match status" value="1"/>
</dbReference>
<keyword evidence="3" id="KW-0223">Dioxygenase</keyword>
<sequence>MLNNNNDYMYQLTFSFEEFLAEYWQKKPTIIRGGFNDFVDPISPDELAGLAMEEEVDSRYIAKRGDEWDVHHGPLTFDKVPENNWSFVVQAANHWHEGAARLVTPFRQLPNWLLDDLMISYSTPGGGVGPHIDQYDVFIIQGSGKRHWRVGPKSDDYEEKCRHPALRQIEDFESIINETLEPGDILYIPPGFPHDGYAIETSMSFSVGFRSPKKQELLSSFADFVIANEIGDSHYHNPDLPARENSGAILDTEYRALEGMMRSLLDEPERLKQWMGEYLSNSRHELDIISAEPPWQISETYQFLEEGEIIKRLGGLRAFYYPEQPHILYINGERFELPPECGHAAGYLCDEEQITRELLGKQLDHPAFMALLTQLINLGYWYPVE</sequence>
<dbReference type="Gene3D" id="2.60.120.650">
    <property type="entry name" value="Cupin"/>
    <property type="match status" value="1"/>
</dbReference>
<keyword evidence="4" id="KW-0560">Oxidoreductase</keyword>
<comment type="cofactor">
    <cofactor evidence="1">
        <name>Fe(2+)</name>
        <dbReference type="ChEBI" id="CHEBI:29033"/>
    </cofactor>
</comment>
<dbReference type="GO" id="GO:0016706">
    <property type="term" value="F:2-oxoglutarate-dependent dioxygenase activity"/>
    <property type="evidence" value="ECO:0007669"/>
    <property type="project" value="TreeGrafter"/>
</dbReference>
<keyword evidence="2" id="KW-0479">Metal-binding</keyword>
<accession>L8J9X6</accession>
<dbReference type="SUPFAM" id="SSF51197">
    <property type="entry name" value="Clavaminate synthase-like"/>
    <property type="match status" value="1"/>
</dbReference>
<name>L8J9X6_9GAMM</name>
<dbReference type="InterPro" id="IPR003347">
    <property type="entry name" value="JmjC_dom"/>
</dbReference>
<dbReference type="Proteomes" id="UP000011134">
    <property type="component" value="Unassembled WGS sequence"/>
</dbReference>
<dbReference type="AlphaFoldDB" id="L8J9X6"/>
<dbReference type="SMART" id="SM00558">
    <property type="entry name" value="JmjC"/>
    <property type="match status" value="1"/>
</dbReference>
<dbReference type="PANTHER" id="PTHR13096:SF8">
    <property type="entry name" value="RIBOSOMAL OXYGENASE 1"/>
    <property type="match status" value="1"/>
</dbReference>
<keyword evidence="5" id="KW-0408">Iron</keyword>
<proteinExistence type="predicted"/>